<dbReference type="AlphaFoldDB" id="A0A2P6QAM8"/>
<evidence type="ECO:0000313" key="1">
    <source>
        <dbReference type="EMBL" id="PRQ31238.1"/>
    </source>
</evidence>
<accession>A0A2P6QAM8</accession>
<reference evidence="1 2" key="1">
    <citation type="journal article" date="2018" name="Nat. Genet.">
        <title>The Rosa genome provides new insights in the design of modern roses.</title>
        <authorList>
            <person name="Bendahmane M."/>
        </authorList>
    </citation>
    <scope>NUCLEOTIDE SEQUENCE [LARGE SCALE GENOMIC DNA]</scope>
    <source>
        <strain evidence="2">cv. Old Blush</strain>
    </source>
</reference>
<sequence length="97" mass="10319">MERERANPLEILALLPSLCGYQGGSCHLLACLSLSSGLLDFALDRRDGVVGFATGGGDPKFGSGRTFRFLMKELGSWFGYCRVVVGAVSGGWPCCGR</sequence>
<keyword evidence="2" id="KW-1185">Reference proteome</keyword>
<name>A0A2P6QAM8_ROSCH</name>
<dbReference type="Gramene" id="PRQ31238">
    <property type="protein sequence ID" value="PRQ31238"/>
    <property type="gene ID" value="RchiOBHm_Chr5g0033271"/>
</dbReference>
<gene>
    <name evidence="1" type="ORF">RchiOBHm_Chr5g0033271</name>
</gene>
<dbReference type="Proteomes" id="UP000238479">
    <property type="component" value="Chromosome 5"/>
</dbReference>
<protein>
    <submittedName>
        <fullName evidence="1">Uncharacterized protein</fullName>
    </submittedName>
</protein>
<dbReference type="EMBL" id="PDCK01000043">
    <property type="protein sequence ID" value="PRQ31238.1"/>
    <property type="molecule type" value="Genomic_DNA"/>
</dbReference>
<comment type="caution">
    <text evidence="1">The sequence shown here is derived from an EMBL/GenBank/DDBJ whole genome shotgun (WGS) entry which is preliminary data.</text>
</comment>
<proteinExistence type="predicted"/>
<organism evidence="1 2">
    <name type="scientific">Rosa chinensis</name>
    <name type="common">China rose</name>
    <dbReference type="NCBI Taxonomy" id="74649"/>
    <lineage>
        <taxon>Eukaryota</taxon>
        <taxon>Viridiplantae</taxon>
        <taxon>Streptophyta</taxon>
        <taxon>Embryophyta</taxon>
        <taxon>Tracheophyta</taxon>
        <taxon>Spermatophyta</taxon>
        <taxon>Magnoliopsida</taxon>
        <taxon>eudicotyledons</taxon>
        <taxon>Gunneridae</taxon>
        <taxon>Pentapetalae</taxon>
        <taxon>rosids</taxon>
        <taxon>fabids</taxon>
        <taxon>Rosales</taxon>
        <taxon>Rosaceae</taxon>
        <taxon>Rosoideae</taxon>
        <taxon>Rosoideae incertae sedis</taxon>
        <taxon>Rosa</taxon>
    </lineage>
</organism>
<evidence type="ECO:0000313" key="2">
    <source>
        <dbReference type="Proteomes" id="UP000238479"/>
    </source>
</evidence>